<dbReference type="EMBL" id="GAMC01003319">
    <property type="protein sequence ID" value="JAC03237.1"/>
    <property type="molecule type" value="mRNA"/>
</dbReference>
<evidence type="ECO:0000256" key="1">
    <source>
        <dbReference type="SAM" id="SignalP"/>
    </source>
</evidence>
<accession>W8C7Z3</accession>
<evidence type="ECO:0000313" key="2">
    <source>
        <dbReference type="EMBL" id="JAC03237.1"/>
    </source>
</evidence>
<keyword evidence="1" id="KW-0732">Signal</keyword>
<dbReference type="KEGG" id="ccat:101460255"/>
<organism evidence="2">
    <name type="scientific">Ceratitis capitata</name>
    <name type="common">Mediterranean fruit fly</name>
    <name type="synonym">Tephritis capitata</name>
    <dbReference type="NCBI Taxonomy" id="7213"/>
    <lineage>
        <taxon>Eukaryota</taxon>
        <taxon>Metazoa</taxon>
        <taxon>Ecdysozoa</taxon>
        <taxon>Arthropoda</taxon>
        <taxon>Hexapoda</taxon>
        <taxon>Insecta</taxon>
        <taxon>Pterygota</taxon>
        <taxon>Neoptera</taxon>
        <taxon>Endopterygota</taxon>
        <taxon>Diptera</taxon>
        <taxon>Brachycera</taxon>
        <taxon>Muscomorpha</taxon>
        <taxon>Tephritoidea</taxon>
        <taxon>Tephritidae</taxon>
        <taxon>Ceratitis</taxon>
        <taxon>Ceratitis</taxon>
    </lineage>
</organism>
<reference evidence="2" key="2">
    <citation type="journal article" date="2014" name="BMC Genomics">
        <title>A genomic perspective to assessing quality of mass-reared SIT flies used in Mediterranean fruit fly (Ceratitis capitata) eradication in California.</title>
        <authorList>
            <person name="Calla B."/>
            <person name="Hall B."/>
            <person name="Hou S."/>
            <person name="Geib S.M."/>
        </authorList>
    </citation>
    <scope>NUCLEOTIDE SEQUENCE</scope>
</reference>
<sequence>MAKNSFIILLVVFVAATVAALEREPLNTPEGTSVERFTLGGTVQGAIPIYHYQDTVTADIDQKEIIVNIQYPNPQTADQSADSANAVVTSVSLYLVGTQDFTSQAFTTSGGIGERSITLQVVASNTETLRYVVIIEGLLD</sequence>
<protein>
    <submittedName>
        <fullName evidence="2">Uncharacterized protein</fullName>
    </submittedName>
</protein>
<dbReference type="AlphaFoldDB" id="W8C7Z3"/>
<dbReference type="OrthoDB" id="8010799at2759"/>
<dbReference type="GeneID" id="101460255"/>
<reference evidence="2" key="1">
    <citation type="submission" date="2013-07" db="EMBL/GenBank/DDBJ databases">
        <authorList>
            <person name="Geib S."/>
        </authorList>
    </citation>
    <scope>NUCLEOTIDE SEQUENCE</scope>
</reference>
<dbReference type="RefSeq" id="XP_004527333.1">
    <property type="nucleotide sequence ID" value="XM_004527276.3"/>
</dbReference>
<feature type="chain" id="PRO_5004906868" evidence="1">
    <location>
        <begin position="21"/>
        <end position="140"/>
    </location>
</feature>
<name>W8C7Z3_CERCA</name>
<feature type="signal peptide" evidence="1">
    <location>
        <begin position="1"/>
        <end position="20"/>
    </location>
</feature>
<proteinExistence type="evidence at transcript level"/>